<keyword evidence="7 12" id="KW-0106">Calcium</keyword>
<evidence type="ECO:0000256" key="6">
    <source>
        <dbReference type="ARBA" id="ARBA00022737"/>
    </source>
</evidence>
<dbReference type="Pfam" id="PF15974">
    <property type="entry name" value="Cadherin_tail"/>
    <property type="match status" value="1"/>
</dbReference>
<dbReference type="InterPro" id="IPR020894">
    <property type="entry name" value="Cadherin_CS"/>
</dbReference>
<dbReference type="InterPro" id="IPR015919">
    <property type="entry name" value="Cadherin-like_sf"/>
</dbReference>
<feature type="compositionally biased region" description="Basic residues" evidence="13">
    <location>
        <begin position="931"/>
        <end position="941"/>
    </location>
</feature>
<dbReference type="PRINTS" id="PR00205">
    <property type="entry name" value="CADHERIN"/>
</dbReference>
<organism evidence="17 18">
    <name type="scientific">Pogona vitticeps</name>
    <name type="common">central bearded dragon</name>
    <dbReference type="NCBI Taxonomy" id="103695"/>
    <lineage>
        <taxon>Eukaryota</taxon>
        <taxon>Metazoa</taxon>
        <taxon>Chordata</taxon>
        <taxon>Craniata</taxon>
        <taxon>Vertebrata</taxon>
        <taxon>Euteleostomi</taxon>
        <taxon>Lepidosauria</taxon>
        <taxon>Squamata</taxon>
        <taxon>Bifurcata</taxon>
        <taxon>Unidentata</taxon>
        <taxon>Episquamata</taxon>
        <taxon>Toxicofera</taxon>
        <taxon>Iguania</taxon>
        <taxon>Acrodonta</taxon>
        <taxon>Agamidae</taxon>
        <taxon>Amphibolurinae</taxon>
        <taxon>Pogona</taxon>
    </lineage>
</organism>
<evidence type="ECO:0000256" key="11">
    <source>
        <dbReference type="ARBA" id="ARBA00023180"/>
    </source>
</evidence>
<dbReference type="InterPro" id="IPR032455">
    <property type="entry name" value="Cadherin_C"/>
</dbReference>
<dbReference type="SUPFAM" id="SSF49313">
    <property type="entry name" value="Cadherin-like"/>
    <property type="match status" value="6"/>
</dbReference>
<evidence type="ECO:0000256" key="15">
    <source>
        <dbReference type="SAM" id="SignalP"/>
    </source>
</evidence>
<feature type="signal peptide" evidence="15">
    <location>
        <begin position="1"/>
        <end position="29"/>
    </location>
</feature>
<feature type="domain" description="Cadherin" evidence="16">
    <location>
        <begin position="135"/>
        <end position="243"/>
    </location>
</feature>
<keyword evidence="4 14" id="KW-0812">Transmembrane</keyword>
<feature type="transmembrane region" description="Helical" evidence="14">
    <location>
        <begin position="689"/>
        <end position="714"/>
    </location>
</feature>
<evidence type="ECO:0000256" key="9">
    <source>
        <dbReference type="ARBA" id="ARBA00022989"/>
    </source>
</evidence>
<dbReference type="InterPro" id="IPR002126">
    <property type="entry name" value="Cadherin-like_dom"/>
</dbReference>
<dbReference type="SMART" id="SM00112">
    <property type="entry name" value="CA"/>
    <property type="match status" value="6"/>
</dbReference>
<evidence type="ECO:0000256" key="14">
    <source>
        <dbReference type="SAM" id="Phobius"/>
    </source>
</evidence>
<feature type="region of interest" description="Disordered" evidence="13">
    <location>
        <begin position="907"/>
        <end position="941"/>
    </location>
</feature>
<evidence type="ECO:0000256" key="12">
    <source>
        <dbReference type="PROSITE-ProRule" id="PRU00043"/>
    </source>
</evidence>
<dbReference type="Gene3D" id="2.60.40.60">
    <property type="entry name" value="Cadherins"/>
    <property type="match status" value="6"/>
</dbReference>
<dbReference type="PANTHER" id="PTHR24028:SF234">
    <property type="entry name" value="PROTOCADHERIN GAMMA-A3"/>
    <property type="match status" value="1"/>
</dbReference>
<dbReference type="Pfam" id="PF00028">
    <property type="entry name" value="Cadherin"/>
    <property type="match status" value="5"/>
</dbReference>
<feature type="domain" description="Cadherin" evidence="16">
    <location>
        <begin position="244"/>
        <end position="348"/>
    </location>
</feature>
<dbReference type="CDD" id="cd11304">
    <property type="entry name" value="Cadherin_repeat"/>
    <property type="match status" value="6"/>
</dbReference>
<dbReference type="Pfam" id="PF16492">
    <property type="entry name" value="Cadherin_C_2"/>
    <property type="match status" value="1"/>
</dbReference>
<dbReference type="PROSITE" id="PS00232">
    <property type="entry name" value="CADHERIN_1"/>
    <property type="match status" value="2"/>
</dbReference>
<evidence type="ECO:0000256" key="4">
    <source>
        <dbReference type="ARBA" id="ARBA00022692"/>
    </source>
</evidence>
<dbReference type="RefSeq" id="XP_072854456.1">
    <property type="nucleotide sequence ID" value="XM_072998355.1"/>
</dbReference>
<evidence type="ECO:0000256" key="7">
    <source>
        <dbReference type="ARBA" id="ARBA00022837"/>
    </source>
</evidence>
<dbReference type="InterPro" id="IPR013164">
    <property type="entry name" value="Cadherin_N"/>
</dbReference>
<dbReference type="Proteomes" id="UP001652642">
    <property type="component" value="Chromosome 4"/>
</dbReference>
<dbReference type="InterPro" id="IPR031904">
    <property type="entry name" value="Cadherin_CBD"/>
</dbReference>
<evidence type="ECO:0000256" key="1">
    <source>
        <dbReference type="ARBA" id="ARBA00003436"/>
    </source>
</evidence>
<keyword evidence="9 14" id="KW-1133">Transmembrane helix</keyword>
<dbReference type="GeneID" id="110082016"/>
<feature type="region of interest" description="Disordered" evidence="13">
    <location>
        <begin position="817"/>
        <end position="841"/>
    </location>
</feature>
<evidence type="ECO:0000256" key="10">
    <source>
        <dbReference type="ARBA" id="ARBA00023136"/>
    </source>
</evidence>
<name>A0ABM5G9Z2_9SAUR</name>
<keyword evidence="10 14" id="KW-0472">Membrane</keyword>
<reference evidence="18" key="1">
    <citation type="submission" date="2025-08" db="UniProtKB">
        <authorList>
            <consortium name="RefSeq"/>
        </authorList>
    </citation>
    <scope>IDENTIFICATION</scope>
</reference>
<keyword evidence="3" id="KW-1003">Cell membrane</keyword>
<accession>A0ABM5G9Z2</accession>
<protein>
    <submittedName>
        <fullName evidence="18">Protocadherin gamma-A6-like isoform X12</fullName>
    </submittedName>
</protein>
<comment type="function">
    <text evidence="1">Potential calcium-dependent cell-adhesion protein. May be involved in the establishment and maintenance of specific neuronal connections in the brain.</text>
</comment>
<evidence type="ECO:0000313" key="17">
    <source>
        <dbReference type="Proteomes" id="UP001652642"/>
    </source>
</evidence>
<comment type="subcellular location">
    <subcellularLocation>
        <location evidence="2">Cell membrane</location>
        <topology evidence="2">Single-pass type I membrane protein</topology>
    </subcellularLocation>
</comment>
<evidence type="ECO:0000256" key="5">
    <source>
        <dbReference type="ARBA" id="ARBA00022729"/>
    </source>
</evidence>
<dbReference type="PROSITE" id="PS50268">
    <property type="entry name" value="CADHERIN_2"/>
    <property type="match status" value="6"/>
</dbReference>
<dbReference type="PANTHER" id="PTHR24028">
    <property type="entry name" value="CADHERIN-87A"/>
    <property type="match status" value="1"/>
</dbReference>
<feature type="chain" id="PRO_5046018990" evidence="15">
    <location>
        <begin position="30"/>
        <end position="941"/>
    </location>
</feature>
<feature type="domain" description="Cadherin" evidence="16">
    <location>
        <begin position="580"/>
        <end position="684"/>
    </location>
</feature>
<feature type="domain" description="Cadherin" evidence="16">
    <location>
        <begin position="27"/>
        <end position="134"/>
    </location>
</feature>
<evidence type="ECO:0000259" key="16">
    <source>
        <dbReference type="PROSITE" id="PS50268"/>
    </source>
</evidence>
<sequence length="941" mass="103127">MEETQKRWTCKRGILQCLSMMFVWKAVSGQIHYSIPEEMHKGSFVGNIAKDLGMDRQQFSDQGLRIVHNVGKSQYFTLNVNSGHLQTSERIDREEICGRAEKCILKFQVFIESKLKIYGIEVEITDINDNAPHFPVEEQELEINEASAPGFRVPLPEAWDPDLGLNSVQDYKLTGSDHFFLDVHVGENSVKHINLVLAEPLDREKQSAYDLILTAADGGDPIRSGTMEVKVKVMDANDNAPVFSQAFYELSVEENIPIGSHIITITATDPDDGINGEIKYSLTPTTKLNFPVFWINSTTGEITLLGNLDYEESSFYEFEVQAKDGGGLSARSKVVFYVTDMNDNAPELIVTFVTNTMLENSPPRTVIAILNVQDRDSGINGEMTCSVPNNIPFQLKKSVDNFYSLETEGVLDRERVSSFNITITVTDHGIPPLSTSTVIPLRILDANDNPPVFEKSHYTFYCVENNNRGSLVFSLKADDADWEENARIAYSILDNQMGDSSLSSYLSINSETGVVYALSSFDYEEIREINFQVKAQDGGSPPLSSNVSVTLFILDQNDNAPEILYPSPPTDGSTGIELAPHSSEPGYLVTKVVAVDADSGQNAWLSYQLIKATEPGLFTVGLHTGEVRTARFFLEKDTLKQSLVILVKDNGQPSLSASVTVTVVLADNIPEFLSDLSSISSPIDPPSDLTFHLVVAVAFVSCLFFTFLLVLLALKLYRWRNTQLLESGSVNFSGVPVSQFVGIDGVRAFLHSYCHEVSLTRDSRKSQFNISKANYSGTMNTQQTSEAKDPILSGVDLNLNNGEPVLMQQAQPNTDWRFSQAQRPGTSGSQNGDENGTWPNNQFDTEMLQAMILASANEAAAAAAANPDGNSTLGGGAVAGTMGLSARYGPQFTLQHVPDYRQNVYIPGSTATLSNSSGKRDGKPAAAGGGNKKKSGKKEKK</sequence>
<evidence type="ECO:0000256" key="2">
    <source>
        <dbReference type="ARBA" id="ARBA00004251"/>
    </source>
</evidence>
<feature type="domain" description="Cadherin" evidence="16">
    <location>
        <begin position="454"/>
        <end position="563"/>
    </location>
</feature>
<evidence type="ECO:0000256" key="13">
    <source>
        <dbReference type="SAM" id="MobiDB-lite"/>
    </source>
</evidence>
<keyword evidence="5 15" id="KW-0732">Signal</keyword>
<keyword evidence="11" id="KW-0325">Glycoprotein</keyword>
<evidence type="ECO:0000256" key="3">
    <source>
        <dbReference type="ARBA" id="ARBA00022475"/>
    </source>
</evidence>
<evidence type="ECO:0000256" key="8">
    <source>
        <dbReference type="ARBA" id="ARBA00022889"/>
    </source>
</evidence>
<keyword evidence="17" id="KW-1185">Reference proteome</keyword>
<feature type="domain" description="Cadherin" evidence="16">
    <location>
        <begin position="359"/>
        <end position="453"/>
    </location>
</feature>
<keyword evidence="6" id="KW-0677">Repeat</keyword>
<dbReference type="Pfam" id="PF08266">
    <property type="entry name" value="Cadherin_2"/>
    <property type="match status" value="1"/>
</dbReference>
<evidence type="ECO:0000313" key="18">
    <source>
        <dbReference type="RefSeq" id="XP_072854456.1"/>
    </source>
</evidence>
<proteinExistence type="predicted"/>
<dbReference type="InterPro" id="IPR050174">
    <property type="entry name" value="Protocadherin/Cadherin-CA"/>
</dbReference>
<gene>
    <name evidence="18" type="primary">LOC110082016</name>
</gene>
<keyword evidence="8" id="KW-0130">Cell adhesion</keyword>